<dbReference type="Pfam" id="PF00753">
    <property type="entry name" value="Lactamase_B"/>
    <property type="match status" value="1"/>
</dbReference>
<feature type="signal peptide" evidence="1">
    <location>
        <begin position="1"/>
        <end position="21"/>
    </location>
</feature>
<accession>A0A0G1QEY4</accession>
<dbReference type="PANTHER" id="PTHR30619:SF1">
    <property type="entry name" value="RECOMBINATION PROTEIN 2"/>
    <property type="match status" value="1"/>
</dbReference>
<dbReference type="InterPro" id="IPR035681">
    <property type="entry name" value="ComA-like_MBL"/>
</dbReference>
<dbReference type="STRING" id="1618589.UX25_C0036G0004"/>
<dbReference type="Proteomes" id="UP000034922">
    <property type="component" value="Unassembled WGS sequence"/>
</dbReference>
<evidence type="ECO:0000313" key="4">
    <source>
        <dbReference type="Proteomes" id="UP000034922"/>
    </source>
</evidence>
<keyword evidence="1" id="KW-0732">Signal</keyword>
<dbReference type="Gene3D" id="3.60.15.10">
    <property type="entry name" value="Ribonuclease Z/Hydroxyacylglutathione hydrolase-like"/>
    <property type="match status" value="1"/>
</dbReference>
<evidence type="ECO:0000259" key="2">
    <source>
        <dbReference type="Pfam" id="PF00753"/>
    </source>
</evidence>
<organism evidence="3 4">
    <name type="scientific">Candidatus Woesebacteria bacterium GW2011_GWC2_45_9</name>
    <dbReference type="NCBI Taxonomy" id="1618589"/>
    <lineage>
        <taxon>Bacteria</taxon>
        <taxon>Candidatus Woeseibacteriota</taxon>
    </lineage>
</organism>
<dbReference type="AlphaFoldDB" id="A0A0G1QEY4"/>
<evidence type="ECO:0000313" key="3">
    <source>
        <dbReference type="EMBL" id="KKU16303.1"/>
    </source>
</evidence>
<dbReference type="EMBL" id="LCLM01000036">
    <property type="protein sequence ID" value="KKU16303.1"/>
    <property type="molecule type" value="Genomic_DNA"/>
</dbReference>
<dbReference type="InterPro" id="IPR036866">
    <property type="entry name" value="RibonucZ/Hydroxyglut_hydro"/>
</dbReference>
<dbReference type="CDD" id="cd07731">
    <property type="entry name" value="ComA-like_MBL-fold"/>
    <property type="match status" value="1"/>
</dbReference>
<sequence length="277" mass="30347">MKAWKYLLGFLFLASVSVWLAAFSSEDRNLHLIACDVGQGDAILAVYGDIQILTDGGPGNSVLTCLQKYMPFWDREIELVILTHPQLDHYGGLVEVFSRYQVGTFLTNDFNPSTQGLKALENAVGGSGARVVKPAAGTRLRLGMIYLDILHPPDGLNSTKINDYSIVTILTFADFEALLTGDIGPKVIEKLLAENLINPVDYIKIPHHGSRNGTTLGLLEASMPGLAVISVGSRNSYGHPHKEILEMLENFGVKVLRTDEKGNIEVVSDGKRIWLEN</sequence>
<name>A0A0G1QEY4_9BACT</name>
<dbReference type="InterPro" id="IPR052159">
    <property type="entry name" value="Competence_DNA_uptake"/>
</dbReference>
<reference evidence="3 4" key="1">
    <citation type="journal article" date="2015" name="Nature">
        <title>rRNA introns, odd ribosomes, and small enigmatic genomes across a large radiation of phyla.</title>
        <authorList>
            <person name="Brown C.T."/>
            <person name="Hug L.A."/>
            <person name="Thomas B.C."/>
            <person name="Sharon I."/>
            <person name="Castelle C.J."/>
            <person name="Singh A."/>
            <person name="Wilkins M.J."/>
            <person name="Williams K.H."/>
            <person name="Banfield J.F."/>
        </authorList>
    </citation>
    <scope>NUCLEOTIDE SEQUENCE [LARGE SCALE GENOMIC DNA]</scope>
</reference>
<feature type="domain" description="Metallo-beta-lactamase" evidence="2">
    <location>
        <begin position="36"/>
        <end position="105"/>
    </location>
</feature>
<evidence type="ECO:0000256" key="1">
    <source>
        <dbReference type="SAM" id="SignalP"/>
    </source>
</evidence>
<protein>
    <submittedName>
        <fullName evidence="3">Competence protein ComEC</fullName>
    </submittedName>
</protein>
<gene>
    <name evidence="3" type="ORF">UX25_C0036G0004</name>
</gene>
<dbReference type="SUPFAM" id="SSF56281">
    <property type="entry name" value="Metallo-hydrolase/oxidoreductase"/>
    <property type="match status" value="1"/>
</dbReference>
<comment type="caution">
    <text evidence="3">The sequence shown here is derived from an EMBL/GenBank/DDBJ whole genome shotgun (WGS) entry which is preliminary data.</text>
</comment>
<feature type="chain" id="PRO_5002539190" evidence="1">
    <location>
        <begin position="22"/>
        <end position="277"/>
    </location>
</feature>
<dbReference type="InterPro" id="IPR001279">
    <property type="entry name" value="Metallo-B-lactamas"/>
</dbReference>
<dbReference type="PANTHER" id="PTHR30619">
    <property type="entry name" value="DNA INTERNALIZATION/COMPETENCE PROTEIN COMEC/REC2"/>
    <property type="match status" value="1"/>
</dbReference>
<proteinExistence type="predicted"/>